<dbReference type="EMBL" id="BEZZ01241921">
    <property type="protein sequence ID" value="GCC48637.1"/>
    <property type="molecule type" value="Genomic_DNA"/>
</dbReference>
<evidence type="ECO:0000313" key="2">
    <source>
        <dbReference type="EMBL" id="GCC48637.1"/>
    </source>
</evidence>
<feature type="compositionally biased region" description="Basic and acidic residues" evidence="1">
    <location>
        <begin position="40"/>
        <end position="66"/>
    </location>
</feature>
<sequence>RPFRGACDSGTRCQPPAPMSFRNERRGLGAGIVAQPQHVETAEADAKRRSARSDGYDEHRGRRQRGDGPNVVPEGPVDQIARPDRRSRGARGIGGRKLVVQRHVEDHGDDEHPKHIEDAAANHRNGARLLPSQPAEHDQHGAGQRGADKDRHERRAQDIDTDRVHRRDAGGLIDPAERGHDERREREIEP</sequence>
<accession>A0A401U162</accession>
<feature type="non-terminal residue" evidence="2">
    <location>
        <position position="190"/>
    </location>
</feature>
<dbReference type="AlphaFoldDB" id="A0A401U162"/>
<evidence type="ECO:0000256" key="1">
    <source>
        <dbReference type="SAM" id="MobiDB-lite"/>
    </source>
</evidence>
<name>A0A401U162_CHIPU</name>
<feature type="non-terminal residue" evidence="2">
    <location>
        <position position="1"/>
    </location>
</feature>
<gene>
    <name evidence="2" type="ORF">chiPu_0032633</name>
</gene>
<feature type="compositionally biased region" description="Basic and acidic residues" evidence="1">
    <location>
        <begin position="102"/>
        <end position="121"/>
    </location>
</feature>
<proteinExistence type="predicted"/>
<keyword evidence="3" id="KW-1185">Reference proteome</keyword>
<comment type="caution">
    <text evidence="2">The sequence shown here is derived from an EMBL/GenBank/DDBJ whole genome shotgun (WGS) entry which is preliminary data.</text>
</comment>
<dbReference type="Proteomes" id="UP000287033">
    <property type="component" value="Unassembled WGS sequence"/>
</dbReference>
<evidence type="ECO:0000313" key="3">
    <source>
        <dbReference type="Proteomes" id="UP000287033"/>
    </source>
</evidence>
<protein>
    <submittedName>
        <fullName evidence="2">Uncharacterized protein</fullName>
    </submittedName>
</protein>
<reference evidence="2 3" key="1">
    <citation type="journal article" date="2018" name="Nat. Ecol. Evol.">
        <title>Shark genomes provide insights into elasmobranch evolution and the origin of vertebrates.</title>
        <authorList>
            <person name="Hara Y"/>
            <person name="Yamaguchi K"/>
            <person name="Onimaru K"/>
            <person name="Kadota M"/>
            <person name="Koyanagi M"/>
            <person name="Keeley SD"/>
            <person name="Tatsumi K"/>
            <person name="Tanaka K"/>
            <person name="Motone F"/>
            <person name="Kageyama Y"/>
            <person name="Nozu R"/>
            <person name="Adachi N"/>
            <person name="Nishimura O"/>
            <person name="Nakagawa R"/>
            <person name="Tanegashima C"/>
            <person name="Kiyatake I"/>
            <person name="Matsumoto R"/>
            <person name="Murakumo K"/>
            <person name="Nishida K"/>
            <person name="Terakita A"/>
            <person name="Kuratani S"/>
            <person name="Sato K"/>
            <person name="Hyodo S Kuraku.S."/>
        </authorList>
    </citation>
    <scope>NUCLEOTIDE SEQUENCE [LARGE SCALE GENOMIC DNA]</scope>
</reference>
<feature type="region of interest" description="Disordered" evidence="1">
    <location>
        <begin position="1"/>
        <end position="190"/>
    </location>
</feature>
<organism evidence="2 3">
    <name type="scientific">Chiloscyllium punctatum</name>
    <name type="common">Brownbanded bambooshark</name>
    <name type="synonym">Hemiscyllium punctatum</name>
    <dbReference type="NCBI Taxonomy" id="137246"/>
    <lineage>
        <taxon>Eukaryota</taxon>
        <taxon>Metazoa</taxon>
        <taxon>Chordata</taxon>
        <taxon>Craniata</taxon>
        <taxon>Vertebrata</taxon>
        <taxon>Chondrichthyes</taxon>
        <taxon>Elasmobranchii</taxon>
        <taxon>Galeomorphii</taxon>
        <taxon>Galeoidea</taxon>
        <taxon>Orectolobiformes</taxon>
        <taxon>Hemiscylliidae</taxon>
        <taxon>Chiloscyllium</taxon>
    </lineage>
</organism>
<feature type="compositionally biased region" description="Basic and acidic residues" evidence="1">
    <location>
        <begin position="135"/>
        <end position="190"/>
    </location>
</feature>